<evidence type="ECO:0000259" key="5">
    <source>
        <dbReference type="PROSITE" id="PS51634"/>
    </source>
</evidence>
<dbReference type="GO" id="GO:0006355">
    <property type="term" value="P:regulation of DNA-templated transcription"/>
    <property type="evidence" value="ECO:0007669"/>
    <property type="project" value="TreeGrafter"/>
</dbReference>
<dbReference type="InterPro" id="IPR005172">
    <property type="entry name" value="CRC"/>
</dbReference>
<dbReference type="EMBL" id="VDCV01000018">
    <property type="protein sequence ID" value="KAB5514305.1"/>
    <property type="molecule type" value="Genomic_DNA"/>
</dbReference>
<comment type="subcellular location">
    <subcellularLocation>
        <location evidence="1">Nucleus</location>
    </subcellularLocation>
</comment>
<evidence type="ECO:0000256" key="1">
    <source>
        <dbReference type="ARBA" id="ARBA00004123"/>
    </source>
</evidence>
<evidence type="ECO:0000256" key="3">
    <source>
        <dbReference type="ARBA" id="ARBA00023242"/>
    </source>
</evidence>
<dbReference type="PROSITE" id="PS51634">
    <property type="entry name" value="CRC"/>
    <property type="match status" value="1"/>
</dbReference>
<feature type="region of interest" description="Disordered" evidence="4">
    <location>
        <begin position="1"/>
        <end position="77"/>
    </location>
</feature>
<name>A0A5N5J9R2_9ROSI</name>
<dbReference type="SMART" id="SM01114">
    <property type="entry name" value="CXC"/>
    <property type="match status" value="2"/>
</dbReference>
<evidence type="ECO:0000313" key="6">
    <source>
        <dbReference type="EMBL" id="KAB5514305.1"/>
    </source>
</evidence>
<sequence>MGESEGSEFPPKKQQQQPENADFPIKRLARQLDFTQGVLPDHPQSQPPPLQKSPLLVSPAAAQSQSQPQPHPQSQLQLQPQVVEIQVVPQQQQQQQQQQPVRAVKPESPKSIPIPNAELKDGTPKKQRQCNCKHSRCLKLYCECFASGTYCDGCNCVNCYNNVENEAARREAVEATLERNPNAFRPKIASSPHGTRDSREETGDGLVFVKHNKGCHCKKSGCLKKYCECFQANILCSENCKCMDCKNFEGSEERRALFHGDHGNNMAYIQQAANAAITGAIGSSGYASPPVSRKRKGQELFFGQAVKDPSFDRIGHFQQGSHIKPPAPCSSLPSNPVGPITLGPSKITYRSLLADIIQPQDLKELCSVLVVLSGEAAKTFSDQRNSMEKQVEDQRETLLASSTEERLQSHKESDADKIVDNDCSSTNHADKVSPDDSSADGADMPKGRPMSPGTLELMCDEQDTMFMAAASPNGLMGHGCNTYSQLPCGQGMTEAHAEQERIVLTKFRDCLNKLITFGEIKGKFLFPFSKFLRINGSRNGNCQRTLDKLSLCNQKVAFTRISLLHLEAHWSWETKCSSLARTELGNQKDPLSNGIGNTRTGTGSQRRPFSNGVVKVVPPTAKPTQMVTSIVSTSDSDLQKIPGLPQNGDNKLKS</sequence>
<gene>
    <name evidence="6" type="ORF">DKX38_028211</name>
</gene>
<dbReference type="Proteomes" id="UP000326939">
    <property type="component" value="Chromosome 18"/>
</dbReference>
<keyword evidence="3" id="KW-0539">Nucleus</keyword>
<organism evidence="6 7">
    <name type="scientific">Salix brachista</name>
    <dbReference type="NCBI Taxonomy" id="2182728"/>
    <lineage>
        <taxon>Eukaryota</taxon>
        <taxon>Viridiplantae</taxon>
        <taxon>Streptophyta</taxon>
        <taxon>Embryophyta</taxon>
        <taxon>Tracheophyta</taxon>
        <taxon>Spermatophyta</taxon>
        <taxon>Magnoliopsida</taxon>
        <taxon>eudicotyledons</taxon>
        <taxon>Gunneridae</taxon>
        <taxon>Pentapetalae</taxon>
        <taxon>rosids</taxon>
        <taxon>fabids</taxon>
        <taxon>Malpighiales</taxon>
        <taxon>Salicaceae</taxon>
        <taxon>Saliceae</taxon>
        <taxon>Salix</taxon>
    </lineage>
</organism>
<proteinExistence type="inferred from homology"/>
<evidence type="ECO:0000313" key="7">
    <source>
        <dbReference type="Proteomes" id="UP000326939"/>
    </source>
</evidence>
<keyword evidence="7" id="KW-1185">Reference proteome</keyword>
<feature type="compositionally biased region" description="Low complexity" evidence="4">
    <location>
        <begin position="52"/>
        <end position="77"/>
    </location>
</feature>
<dbReference type="AlphaFoldDB" id="A0A5N5J9R2"/>
<evidence type="ECO:0000256" key="4">
    <source>
        <dbReference type="SAM" id="MobiDB-lite"/>
    </source>
</evidence>
<dbReference type="PANTHER" id="PTHR12446">
    <property type="entry name" value="TESMIN/TSO1-RELATED"/>
    <property type="match status" value="1"/>
</dbReference>
<feature type="region of interest" description="Disordered" evidence="4">
    <location>
        <begin position="587"/>
        <end position="611"/>
    </location>
</feature>
<reference evidence="7" key="1">
    <citation type="journal article" date="2019" name="Gigascience">
        <title>De novo genome assembly of the endangered Acer yangbiense, a plant species with extremely small populations endemic to Yunnan Province, China.</title>
        <authorList>
            <person name="Yang J."/>
            <person name="Wariss H.M."/>
            <person name="Tao L."/>
            <person name="Zhang R."/>
            <person name="Yun Q."/>
            <person name="Hollingsworth P."/>
            <person name="Dao Z."/>
            <person name="Luo G."/>
            <person name="Guo H."/>
            <person name="Ma Y."/>
            <person name="Sun W."/>
        </authorList>
    </citation>
    <scope>NUCLEOTIDE SEQUENCE [LARGE SCALE GENOMIC DNA]</scope>
    <source>
        <strain evidence="7">cv. br00</strain>
    </source>
</reference>
<comment type="similarity">
    <text evidence="2">Belongs to the lin-54 family.</text>
</comment>
<protein>
    <recommendedName>
        <fullName evidence="5">CRC domain-containing protein</fullName>
    </recommendedName>
</protein>
<evidence type="ECO:0000256" key="2">
    <source>
        <dbReference type="ARBA" id="ARBA00007267"/>
    </source>
</evidence>
<feature type="compositionally biased region" description="Basic and acidic residues" evidence="4">
    <location>
        <begin position="403"/>
        <end position="420"/>
    </location>
</feature>
<feature type="region of interest" description="Disordered" evidence="4">
    <location>
        <begin position="381"/>
        <end position="452"/>
    </location>
</feature>
<comment type="caution">
    <text evidence="6">The sequence shown here is derived from an EMBL/GenBank/DDBJ whole genome shotgun (WGS) entry which is preliminary data.</text>
</comment>
<feature type="compositionally biased region" description="Low complexity" evidence="4">
    <location>
        <begin position="89"/>
        <end position="101"/>
    </location>
</feature>
<dbReference type="PANTHER" id="PTHR12446:SF34">
    <property type="entry name" value="PROTEIN LIN-54 HOMOLOG"/>
    <property type="match status" value="1"/>
</dbReference>
<feature type="region of interest" description="Disordered" evidence="4">
    <location>
        <begin position="89"/>
        <end position="128"/>
    </location>
</feature>
<feature type="compositionally biased region" description="Polar residues" evidence="4">
    <location>
        <begin position="594"/>
        <end position="608"/>
    </location>
</feature>
<accession>A0A5N5J9R2</accession>
<dbReference type="InterPro" id="IPR028307">
    <property type="entry name" value="Lin-54_fam"/>
</dbReference>
<dbReference type="GO" id="GO:0005634">
    <property type="term" value="C:nucleus"/>
    <property type="evidence" value="ECO:0007669"/>
    <property type="project" value="UniProtKB-SubCell"/>
</dbReference>
<feature type="domain" description="CRC" evidence="5">
    <location>
        <begin position="126"/>
        <end position="250"/>
    </location>
</feature>
<dbReference type="InterPro" id="IPR033467">
    <property type="entry name" value="Tesmin/TSO1-like_CXC"/>
</dbReference>
<dbReference type="Pfam" id="PF03638">
    <property type="entry name" value="TCR"/>
    <property type="match status" value="2"/>
</dbReference>
<feature type="region of interest" description="Disordered" evidence="4">
    <location>
        <begin position="632"/>
        <end position="654"/>
    </location>
</feature>
<feature type="compositionally biased region" description="Basic and acidic residues" evidence="4">
    <location>
        <begin position="385"/>
        <end position="396"/>
    </location>
</feature>